<dbReference type="GO" id="GO:0042276">
    <property type="term" value="P:error-prone translesion synthesis"/>
    <property type="evidence" value="ECO:0007669"/>
    <property type="project" value="TreeGrafter"/>
</dbReference>
<name>A0A8J5M8H8_9STRA</name>
<dbReference type="PANTHER" id="PTHR45990:SF1">
    <property type="entry name" value="DNA REPAIR PROTEIN REV1"/>
    <property type="match status" value="1"/>
</dbReference>
<feature type="compositionally biased region" description="Basic and acidic residues" evidence="1">
    <location>
        <begin position="13"/>
        <end position="34"/>
    </location>
</feature>
<dbReference type="CDD" id="cd17719">
    <property type="entry name" value="BRCT_Rev1"/>
    <property type="match status" value="1"/>
</dbReference>
<proteinExistence type="predicted"/>
<feature type="region of interest" description="Disordered" evidence="1">
    <location>
        <begin position="1"/>
        <end position="34"/>
    </location>
</feature>
<protein>
    <recommendedName>
        <fullName evidence="2">BRCT domain-containing protein</fullName>
    </recommendedName>
</protein>
<dbReference type="EMBL" id="JAENGY010000076">
    <property type="protein sequence ID" value="KAG6975080.1"/>
    <property type="molecule type" value="Genomic_DNA"/>
</dbReference>
<evidence type="ECO:0000313" key="3">
    <source>
        <dbReference type="EMBL" id="KAG6975080.1"/>
    </source>
</evidence>
<dbReference type="GO" id="GO:0070987">
    <property type="term" value="P:error-free translesion synthesis"/>
    <property type="evidence" value="ECO:0007669"/>
    <property type="project" value="TreeGrafter"/>
</dbReference>
<dbReference type="PANTHER" id="PTHR45990">
    <property type="entry name" value="DNA REPAIR PROTEIN REV1"/>
    <property type="match status" value="1"/>
</dbReference>
<keyword evidence="4" id="KW-1185">Reference proteome</keyword>
<evidence type="ECO:0000313" key="4">
    <source>
        <dbReference type="Proteomes" id="UP000709295"/>
    </source>
</evidence>
<sequence length="207" mass="23098">MFAVNGPSGPTTRNERRVKSDRQREEEEETRRRWAEKKREQFFLEKRAQADSTMHGVECTGVCKGNCNISAHSLCLPYTSDKEEAKQCAAQSNIFKGCRIVFNGRTGKVSSYYLAKLVQDHGGNVASALTTTRVTHMVGSNLNGSKADKVLKSCGKVKFVSPEWILQSVKHNQRQPEFEFLVYKDSHVAGTLHAAFSRAVPSTKGEN</sequence>
<gene>
    <name evidence="3" type="ORF">JG688_00002743</name>
</gene>
<evidence type="ECO:0000259" key="2">
    <source>
        <dbReference type="PROSITE" id="PS50172"/>
    </source>
</evidence>
<dbReference type="Pfam" id="PF16589">
    <property type="entry name" value="BRCT_2"/>
    <property type="match status" value="1"/>
</dbReference>
<dbReference type="Proteomes" id="UP000709295">
    <property type="component" value="Unassembled WGS sequence"/>
</dbReference>
<dbReference type="GO" id="GO:0003887">
    <property type="term" value="F:DNA-directed DNA polymerase activity"/>
    <property type="evidence" value="ECO:0007669"/>
    <property type="project" value="TreeGrafter"/>
</dbReference>
<feature type="domain" description="BRCT" evidence="2">
    <location>
        <begin position="90"/>
        <end position="182"/>
    </location>
</feature>
<dbReference type="SMART" id="SM00292">
    <property type="entry name" value="BRCT"/>
    <property type="match status" value="1"/>
</dbReference>
<accession>A0A8J5M8H8</accession>
<dbReference type="AlphaFoldDB" id="A0A8J5M8H8"/>
<dbReference type="GO" id="GO:0017125">
    <property type="term" value="F:deoxycytidyl transferase activity"/>
    <property type="evidence" value="ECO:0007669"/>
    <property type="project" value="TreeGrafter"/>
</dbReference>
<evidence type="ECO:0000256" key="1">
    <source>
        <dbReference type="SAM" id="MobiDB-lite"/>
    </source>
</evidence>
<dbReference type="GO" id="GO:0005634">
    <property type="term" value="C:nucleus"/>
    <property type="evidence" value="ECO:0007669"/>
    <property type="project" value="TreeGrafter"/>
</dbReference>
<dbReference type="InterPro" id="IPR001357">
    <property type="entry name" value="BRCT_dom"/>
</dbReference>
<comment type="caution">
    <text evidence="3">The sequence shown here is derived from an EMBL/GenBank/DDBJ whole genome shotgun (WGS) entry which is preliminary data.</text>
</comment>
<dbReference type="PROSITE" id="PS50172">
    <property type="entry name" value="BRCT"/>
    <property type="match status" value="1"/>
</dbReference>
<reference evidence="3" key="1">
    <citation type="submission" date="2021-01" db="EMBL/GenBank/DDBJ databases">
        <title>Phytophthora aleatoria, a newly-described species from Pinus radiata is distinct from Phytophthora cactorum isolates based on comparative genomics.</title>
        <authorList>
            <person name="Mcdougal R."/>
            <person name="Panda P."/>
            <person name="Williams N."/>
            <person name="Studholme D.J."/>
        </authorList>
    </citation>
    <scope>NUCLEOTIDE SEQUENCE</scope>
    <source>
        <strain evidence="3">NZFS 4037</strain>
    </source>
</reference>
<organism evidence="3 4">
    <name type="scientific">Phytophthora aleatoria</name>
    <dbReference type="NCBI Taxonomy" id="2496075"/>
    <lineage>
        <taxon>Eukaryota</taxon>
        <taxon>Sar</taxon>
        <taxon>Stramenopiles</taxon>
        <taxon>Oomycota</taxon>
        <taxon>Peronosporomycetes</taxon>
        <taxon>Peronosporales</taxon>
        <taxon>Peronosporaceae</taxon>
        <taxon>Phytophthora</taxon>
    </lineage>
</organism>